<evidence type="ECO:0000313" key="2">
    <source>
        <dbReference type="Proteomes" id="UP001428290"/>
    </source>
</evidence>
<dbReference type="Proteomes" id="UP001428290">
    <property type="component" value="Unassembled WGS sequence"/>
</dbReference>
<reference evidence="1 2" key="1">
    <citation type="submission" date="2024-02" db="EMBL/GenBank/DDBJ databases">
        <title>Herpetosiphon gulosus NBRC 112829.</title>
        <authorList>
            <person name="Ichikawa N."/>
            <person name="Katano-Makiyama Y."/>
            <person name="Hidaka K."/>
        </authorList>
    </citation>
    <scope>NUCLEOTIDE SEQUENCE [LARGE SCALE GENOMIC DNA]</scope>
    <source>
        <strain evidence="1 2">NBRC 112829</strain>
    </source>
</reference>
<evidence type="ECO:0000313" key="1">
    <source>
        <dbReference type="EMBL" id="GAA5531474.1"/>
    </source>
</evidence>
<name>A0ABP9X7X6_9CHLR</name>
<comment type="caution">
    <text evidence="1">The sequence shown here is derived from an EMBL/GenBank/DDBJ whole genome shotgun (WGS) entry which is preliminary data.</text>
</comment>
<sequence>MPTITVPEALALRLQQHALAQHQSVEMLAVTLLTTALDTVVDPHVLAVVQRIQQTPANPAHIRPAHGALAAALADDYPDPAVGQAWDATWQAIETQIQTLNADDAAREEPR</sequence>
<dbReference type="RefSeq" id="WP_345725029.1">
    <property type="nucleotide sequence ID" value="NZ_BAABRU010000053.1"/>
</dbReference>
<keyword evidence="2" id="KW-1185">Reference proteome</keyword>
<proteinExistence type="predicted"/>
<gene>
    <name evidence="1" type="ORF">Hgul01_05299</name>
</gene>
<organism evidence="1 2">
    <name type="scientific">Herpetosiphon gulosus</name>
    <dbReference type="NCBI Taxonomy" id="1973496"/>
    <lineage>
        <taxon>Bacteria</taxon>
        <taxon>Bacillati</taxon>
        <taxon>Chloroflexota</taxon>
        <taxon>Chloroflexia</taxon>
        <taxon>Herpetosiphonales</taxon>
        <taxon>Herpetosiphonaceae</taxon>
        <taxon>Herpetosiphon</taxon>
    </lineage>
</organism>
<accession>A0ABP9X7X6</accession>
<protein>
    <submittedName>
        <fullName evidence="1">Uncharacterized protein</fullName>
    </submittedName>
</protein>
<dbReference type="EMBL" id="BAABRU010000053">
    <property type="protein sequence ID" value="GAA5531474.1"/>
    <property type="molecule type" value="Genomic_DNA"/>
</dbReference>